<dbReference type="PANTHER" id="PTHR30534:SF0">
    <property type="entry name" value="FLAGELLAR MOTOR SWITCH PROTEIN FLIG"/>
    <property type="match status" value="1"/>
</dbReference>
<evidence type="ECO:0000256" key="4">
    <source>
        <dbReference type="ARBA" id="ARBA00021870"/>
    </source>
</evidence>
<organism evidence="13 14">
    <name type="scientific">Arthrobacter crystallopoietes BAB-32</name>
    <dbReference type="NCBI Taxonomy" id="1246476"/>
    <lineage>
        <taxon>Bacteria</taxon>
        <taxon>Bacillati</taxon>
        <taxon>Actinomycetota</taxon>
        <taxon>Actinomycetes</taxon>
        <taxon>Micrococcales</taxon>
        <taxon>Micrococcaceae</taxon>
        <taxon>Crystallibacter</taxon>
    </lineage>
</organism>
<keyword evidence="13" id="KW-0282">Flagellum</keyword>
<dbReference type="Proteomes" id="UP000010729">
    <property type="component" value="Unassembled WGS sequence"/>
</dbReference>
<dbReference type="InterPro" id="IPR032779">
    <property type="entry name" value="FliG_M"/>
</dbReference>
<dbReference type="Gene3D" id="1.10.220.30">
    <property type="match status" value="3"/>
</dbReference>
<dbReference type="RefSeq" id="WP_005269116.1">
    <property type="nucleotide sequence ID" value="NZ_ANPE02000133.1"/>
</dbReference>
<dbReference type="InterPro" id="IPR028263">
    <property type="entry name" value="FliG_N"/>
</dbReference>
<evidence type="ECO:0000256" key="1">
    <source>
        <dbReference type="ARBA" id="ARBA00004117"/>
    </source>
</evidence>
<dbReference type="InterPro" id="IPR011002">
    <property type="entry name" value="FliG_a-hlx"/>
</dbReference>
<dbReference type="NCBIfam" id="TIGR00207">
    <property type="entry name" value="fliG"/>
    <property type="match status" value="1"/>
</dbReference>
<evidence type="ECO:0000256" key="3">
    <source>
        <dbReference type="ARBA" id="ARBA00010299"/>
    </source>
</evidence>
<keyword evidence="13" id="KW-0969">Cilium</keyword>
<dbReference type="GO" id="GO:0003774">
    <property type="term" value="F:cytoskeletal motor activity"/>
    <property type="evidence" value="ECO:0007669"/>
    <property type="project" value="InterPro"/>
</dbReference>
<dbReference type="GO" id="GO:0006935">
    <property type="term" value="P:chemotaxis"/>
    <property type="evidence" value="ECO:0007669"/>
    <property type="project" value="UniProtKB-KW"/>
</dbReference>
<dbReference type="GO" id="GO:0071973">
    <property type="term" value="P:bacterial-type flagellum-dependent cell motility"/>
    <property type="evidence" value="ECO:0007669"/>
    <property type="project" value="InterPro"/>
</dbReference>
<sequence length="371" mass="39902">MSTETVESVAGATEAFQAAPVDHTEAAASEVVPNTTVFGLTGVQKAAVVLMQMSQERAAMVMQHFTELEAEEIASEIMKMRSVRSDVAEQIMLEFHGVTVRGKRLARGGRDFAAGLLEASFGSERAAGLMNRMASTLAGKSFEFLGDADANQLLGILDGELPQTMALVLAHLRADVSSAVMSGLSEGQRADVAQCIATMGAPTPEAVSIVADILKVRAGAVVPPRETVEIVGGIQPLVDIINRSDIATEKSVLEALQARDPELAEEVRSRMLTFVDIVKLERRDIQAILRGVAPDVLALAMRGAPVPVIDAIEKNVSERNREILQSEIKNVGPVRMSLVEEARSEIVRAIRELEAEGSITVRRGDEDDYVY</sequence>
<dbReference type="PRINTS" id="PR00954">
    <property type="entry name" value="FLGMOTORFLIG"/>
</dbReference>
<evidence type="ECO:0000313" key="14">
    <source>
        <dbReference type="Proteomes" id="UP000010729"/>
    </source>
</evidence>
<comment type="caution">
    <text evidence="13">The sequence shown here is derived from an EMBL/GenBank/DDBJ whole genome shotgun (WGS) entry which is preliminary data.</text>
</comment>
<dbReference type="GO" id="GO:0009425">
    <property type="term" value="C:bacterial-type flagellum basal body"/>
    <property type="evidence" value="ECO:0007669"/>
    <property type="project" value="UniProtKB-SubCell"/>
</dbReference>
<keyword evidence="14" id="KW-1185">Reference proteome</keyword>
<keyword evidence="13" id="KW-0966">Cell projection</keyword>
<reference evidence="13 14" key="1">
    <citation type="journal article" date="2013" name="Genome Announc.">
        <title>Draft Genome Sequence of Arthrobacter crystallopoietes Strain BAB-32, Revealing Genes for Bioremediation.</title>
        <authorList>
            <person name="Joshi M.N."/>
            <person name="Pandit A.S."/>
            <person name="Sharma A."/>
            <person name="Pandya R.V."/>
            <person name="Desai S.M."/>
            <person name="Saxena A.K."/>
            <person name="Bagatharia S.B."/>
        </authorList>
    </citation>
    <scope>NUCLEOTIDE SEQUENCE [LARGE SCALE GENOMIC DNA]</scope>
    <source>
        <strain evidence="13 14">BAB-32</strain>
    </source>
</reference>
<dbReference type="EMBL" id="ANPE02000133">
    <property type="protein sequence ID" value="EMY34098.1"/>
    <property type="molecule type" value="Genomic_DNA"/>
</dbReference>
<evidence type="ECO:0000256" key="6">
    <source>
        <dbReference type="ARBA" id="ARBA00022500"/>
    </source>
</evidence>
<evidence type="ECO:0000259" key="10">
    <source>
        <dbReference type="Pfam" id="PF01706"/>
    </source>
</evidence>
<dbReference type="GO" id="GO:0005886">
    <property type="term" value="C:plasma membrane"/>
    <property type="evidence" value="ECO:0007669"/>
    <property type="project" value="UniProtKB-SubCell"/>
</dbReference>
<evidence type="ECO:0000256" key="8">
    <source>
        <dbReference type="ARBA" id="ARBA00023136"/>
    </source>
</evidence>
<feature type="domain" description="Flagellar motor switch protein FliG N-terminal" evidence="12">
    <location>
        <begin position="40"/>
        <end position="141"/>
    </location>
</feature>
<feature type="domain" description="Flagellar motor switch protein FliG C-terminal" evidence="10">
    <location>
        <begin position="254"/>
        <end position="360"/>
    </location>
</feature>
<evidence type="ECO:0000313" key="13">
    <source>
        <dbReference type="EMBL" id="EMY34098.1"/>
    </source>
</evidence>
<evidence type="ECO:0000259" key="12">
    <source>
        <dbReference type="Pfam" id="PF14842"/>
    </source>
</evidence>
<keyword evidence="7" id="KW-0283">Flagellar rotation</keyword>
<evidence type="ECO:0000256" key="2">
    <source>
        <dbReference type="ARBA" id="ARBA00004413"/>
    </source>
</evidence>
<keyword evidence="5" id="KW-1003">Cell membrane</keyword>
<dbReference type="Pfam" id="PF14841">
    <property type="entry name" value="FliG_M"/>
    <property type="match status" value="1"/>
</dbReference>
<accession>N1V769</accession>
<evidence type="ECO:0000256" key="9">
    <source>
        <dbReference type="ARBA" id="ARBA00023143"/>
    </source>
</evidence>
<keyword evidence="9" id="KW-0975">Bacterial flagellum</keyword>
<keyword evidence="6" id="KW-0145">Chemotaxis</keyword>
<gene>
    <name evidence="13" type="ORF">D477_011416</name>
</gene>
<dbReference type="Pfam" id="PF01706">
    <property type="entry name" value="FliG_C"/>
    <property type="match status" value="1"/>
</dbReference>
<dbReference type="Pfam" id="PF14842">
    <property type="entry name" value="FliG_N"/>
    <property type="match status" value="1"/>
</dbReference>
<dbReference type="PANTHER" id="PTHR30534">
    <property type="entry name" value="FLAGELLAR MOTOR SWITCH PROTEIN FLIG"/>
    <property type="match status" value="1"/>
</dbReference>
<proteinExistence type="inferred from homology"/>
<name>N1V769_9MICC</name>
<feature type="domain" description="Flagellar motor switch protein FliG middle" evidence="11">
    <location>
        <begin position="151"/>
        <end position="220"/>
    </location>
</feature>
<dbReference type="SUPFAM" id="SSF48029">
    <property type="entry name" value="FliG"/>
    <property type="match status" value="2"/>
</dbReference>
<evidence type="ECO:0000256" key="5">
    <source>
        <dbReference type="ARBA" id="ARBA00022475"/>
    </source>
</evidence>
<dbReference type="InterPro" id="IPR000090">
    <property type="entry name" value="Flg_Motor_Flig"/>
</dbReference>
<comment type="subcellular location">
    <subcellularLocation>
        <location evidence="1">Bacterial flagellum basal body</location>
    </subcellularLocation>
    <subcellularLocation>
        <location evidence="2">Cell membrane</location>
        <topology evidence="2">Peripheral membrane protein</topology>
        <orientation evidence="2">Cytoplasmic side</orientation>
    </subcellularLocation>
</comment>
<comment type="similarity">
    <text evidence="3">Belongs to the FliG family.</text>
</comment>
<dbReference type="AlphaFoldDB" id="N1V769"/>
<evidence type="ECO:0000259" key="11">
    <source>
        <dbReference type="Pfam" id="PF14841"/>
    </source>
</evidence>
<keyword evidence="8" id="KW-0472">Membrane</keyword>
<protein>
    <recommendedName>
        <fullName evidence="4">Flagellar motor switch protein FliG</fullName>
    </recommendedName>
</protein>
<evidence type="ECO:0000256" key="7">
    <source>
        <dbReference type="ARBA" id="ARBA00022779"/>
    </source>
</evidence>
<dbReference type="InterPro" id="IPR023087">
    <property type="entry name" value="Flg_Motor_Flig_C"/>
</dbReference>